<feature type="transmembrane region" description="Helical" evidence="2">
    <location>
        <begin position="83"/>
        <end position="103"/>
    </location>
</feature>
<dbReference type="RefSeq" id="WP_013087348.1">
    <property type="nucleotide sequence ID" value="NC_014108.1"/>
</dbReference>
<keyword evidence="5" id="KW-0614">Plasmid</keyword>
<evidence type="ECO:0000313" key="5">
    <source>
        <dbReference type="EMBL" id="ADF65040.1"/>
    </source>
</evidence>
<evidence type="ECO:0000313" key="6">
    <source>
        <dbReference type="Proteomes" id="UP000002363"/>
    </source>
</evidence>
<evidence type="ECO:0000256" key="2">
    <source>
        <dbReference type="SAM" id="Phobius"/>
    </source>
</evidence>
<feature type="compositionally biased region" description="Low complexity" evidence="1">
    <location>
        <begin position="931"/>
        <end position="946"/>
    </location>
</feature>
<keyword evidence="2" id="KW-1133">Transmembrane helix</keyword>
<reference evidence="5 6" key="1">
    <citation type="journal article" date="2010" name="J. Bacteriol.">
        <title>Complete genome sequence of Enterobacter cloacae subsp. cloacae type strain ATCC 13047.</title>
        <authorList>
            <person name="Ren Y."/>
            <person name="Ren Y."/>
            <person name="Zhou Z."/>
            <person name="Guo X."/>
            <person name="Li Y."/>
            <person name="Feng L."/>
            <person name="Wang L."/>
        </authorList>
    </citation>
    <scope>NUCLEOTIDE SEQUENCE [LARGE SCALE GENOMIC DNA]</scope>
    <source>
        <strain evidence="6">ATCC 13047 / DSM 30054 / NBRC 13535 / NCTC 10005 / WDCM 00083 / NCDC 279-56</strain>
        <plasmid evidence="5">pECL_B</plasmid>
    </source>
</reference>
<feature type="signal peptide" evidence="3">
    <location>
        <begin position="1"/>
        <end position="20"/>
    </location>
</feature>
<geneLocation type="plasmid" evidence="5 6">
    <name>pECL_B</name>
</geneLocation>
<dbReference type="PATRIC" id="fig|716541.4.peg.272"/>
<dbReference type="EnsemblBacteria" id="ADF65040">
    <property type="protein sequence ID" value="ADF65040"/>
    <property type="gene ID" value="ECL_B078"/>
</dbReference>
<feature type="region of interest" description="Disordered" evidence="1">
    <location>
        <begin position="1115"/>
        <end position="1316"/>
    </location>
</feature>
<feature type="compositionally biased region" description="Polar residues" evidence="1">
    <location>
        <begin position="947"/>
        <end position="957"/>
    </location>
</feature>
<keyword evidence="3" id="KW-0732">Signal</keyword>
<keyword evidence="6" id="KW-1185">Reference proteome</keyword>
<feature type="compositionally biased region" description="Polar residues" evidence="1">
    <location>
        <begin position="1235"/>
        <end position="1247"/>
    </location>
</feature>
<keyword evidence="2" id="KW-0472">Membrane</keyword>
<feature type="region of interest" description="Disordered" evidence="1">
    <location>
        <begin position="922"/>
        <end position="957"/>
    </location>
</feature>
<feature type="compositionally biased region" description="Polar residues" evidence="1">
    <location>
        <begin position="608"/>
        <end position="653"/>
    </location>
</feature>
<dbReference type="Pfam" id="PF07916">
    <property type="entry name" value="TraG_N"/>
    <property type="match status" value="1"/>
</dbReference>
<proteinExistence type="predicted"/>
<evidence type="ECO:0000256" key="1">
    <source>
        <dbReference type="SAM" id="MobiDB-lite"/>
    </source>
</evidence>
<feature type="transmembrane region" description="Helical" evidence="2">
    <location>
        <begin position="50"/>
        <end position="71"/>
    </location>
</feature>
<feature type="transmembrane region" description="Helical" evidence="2">
    <location>
        <begin position="385"/>
        <end position="402"/>
    </location>
</feature>
<feature type="region of interest" description="Disordered" evidence="1">
    <location>
        <begin position="553"/>
        <end position="573"/>
    </location>
</feature>
<feature type="region of interest" description="Disordered" evidence="1">
    <location>
        <begin position="608"/>
        <end position="730"/>
    </location>
</feature>
<gene>
    <name evidence="5" type="ordered locus">ECL_B078</name>
</gene>
<name>A0A0H3CWR3_ENTCC</name>
<dbReference type="InterPro" id="IPR012931">
    <property type="entry name" value="TraG_N_Proteobacteria"/>
</dbReference>
<feature type="compositionally biased region" description="Polar residues" evidence="1">
    <location>
        <begin position="1174"/>
        <end position="1192"/>
    </location>
</feature>
<accession>A0A0H3CWR3</accession>
<evidence type="ECO:0000256" key="3">
    <source>
        <dbReference type="SAM" id="SignalP"/>
    </source>
</evidence>
<feature type="transmembrane region" description="Helical" evidence="2">
    <location>
        <begin position="452"/>
        <end position="473"/>
    </location>
</feature>
<dbReference type="OrthoDB" id="5408904at2"/>
<feature type="compositionally biased region" description="Low complexity" evidence="1">
    <location>
        <begin position="696"/>
        <end position="706"/>
    </location>
</feature>
<dbReference type="EMBL" id="CP001920">
    <property type="protein sequence ID" value="ADF65040.1"/>
    <property type="molecule type" value="Genomic_DNA"/>
</dbReference>
<feature type="chain" id="PRO_5002606874" description="TraG N-terminal Proteobacteria domain-containing protein" evidence="3">
    <location>
        <begin position="21"/>
        <end position="1316"/>
    </location>
</feature>
<sequence length="1316" mass="137787">MKRHLFLLAGLMAVSPFALAMDAEYVVMGGFSTIVNAFTRVKLIFNDNQYASMVTAFVVMGMLSALLLKSAKGGYEYLETGKAQMGMGWLGLTMLGTIVYFGLVQPKGTIHIYDQSRNQYQAVSGIPDFLILTAGVTNQAYQAFVDMSNRNTATTTRFTGEGTPIKMLLGILNRNGAQFDPYLTANVKAMWNQCSPVAETRGFDPRSLKSGSSVLDVVSALAPLRNQAVYTSWVSPSNPQGATVTCDQAYVSLKSDLGNPAAYGARIADICTKNGYTSGNATQLAECKSRMENGLQTIFGASGLSLNTAMSNVLVSQAITDAMLQNNPDVATTMLTNRAMINGGMADAITNPEWLSFIMAGVIAIILSVTPLLLLLVFTPLMGKALTLLFGLWIFITSWQIADALLLQAGTDEILTAMNDLKSMGLGIDAVQMGPSSTMKAMSVMASARETALQIAMLIAGLFGVSAYGLSAFGQKAMSRLDRVTEETSDKAFTPEGKGAQIDAMNRGHATLQTAADIGNIELMSSATSFNQSSAIESGLTQISALGGTPGVAAQRSGAVEGGRASGTTRGYENGNMGGGFLAASETSMVQAQSSIGEAQGIQHAASASNMSVTEQSELSSGVSHTMQTADAQSNLKNGGGQLSTLSDQQGKLHSTERETQLGHAAGTRQAASATGKSVTDFTQEKTATSAINEHASGQGQLQASGGTLGGLHSRSQYTAAAESDERQGRADALHNAYDAEGGIASGVSESQTEHLTQNLHDMREQKANIQEISKATGTTESQSREILSAARSAEQMGTLEGNNFSPKQMQENSAWSTSKGANIIQGEKTAFKERDVAMPEYARRHGETDMHQALSGQDKFDTLSDALKGDKPAADALAGANTTLAINQNDARNLEDSGLINQTQADAVPDNGVGTVHMSMRDTPDGKNASTSTVKTGSSTVSDDSFTTNSEQTFGSAPSAQQNLQHAPAIERFVASAERTNAGSSSRLLGAEIAKSLSPFISQSGDGRTQQAIDGGASVGKSGFLREVGKAVGVDLSAGVNMSNINGRSTTTDQIAAAAGHKIQQFRDSATEQADAAHLSGRDREEFINQNVALQSEAFYRPLLKAAQETAEAHSTGSIVSDISTPQTTQPTPEKSESGFTRGGISSPLEYAARKQAETESAQPQRAEYVPQHQEQQQPAASERANPSGNTLVERPAVTEAQQSGTLPSARQDAVISETTAPALPTPGAEPSPAAQQVMVNESAQYQGPQPSPLPSQPALSGGSRNGPAEAATPNEAADESTHSSSAHPPVASGNSDSGIPLQTSTGGNNKNIPR</sequence>
<feature type="compositionally biased region" description="Polar residues" evidence="1">
    <location>
        <begin position="1201"/>
        <end position="1210"/>
    </location>
</feature>
<feature type="compositionally biased region" description="Polar residues" evidence="1">
    <location>
        <begin position="670"/>
        <end position="692"/>
    </location>
</feature>
<feature type="compositionally biased region" description="Polar residues" evidence="1">
    <location>
        <begin position="1284"/>
        <end position="1316"/>
    </location>
</feature>
<feature type="transmembrane region" description="Helical" evidence="2">
    <location>
        <begin position="354"/>
        <end position="378"/>
    </location>
</feature>
<keyword evidence="2" id="KW-0812">Transmembrane</keyword>
<feature type="domain" description="TraG N-terminal Proteobacteria" evidence="4">
    <location>
        <begin position="25"/>
        <end position="481"/>
    </location>
</feature>
<evidence type="ECO:0000259" key="4">
    <source>
        <dbReference type="Pfam" id="PF07916"/>
    </source>
</evidence>
<feature type="compositionally biased region" description="Polar residues" evidence="1">
    <location>
        <begin position="1115"/>
        <end position="1134"/>
    </location>
</feature>
<protein>
    <recommendedName>
        <fullName evidence="4">TraG N-terminal Proteobacteria domain-containing protein</fullName>
    </recommendedName>
</protein>
<dbReference type="KEGG" id="enc:ECL_B078"/>
<organism evidence="5 6">
    <name type="scientific">Enterobacter cloacae subsp. cloacae (strain ATCC 13047 / DSM 30054 / NBRC 13535 / NCTC 10005 / WDCM 00083 / NCDC 279-56)</name>
    <dbReference type="NCBI Taxonomy" id="716541"/>
    <lineage>
        <taxon>Bacteria</taxon>
        <taxon>Pseudomonadati</taxon>
        <taxon>Pseudomonadota</taxon>
        <taxon>Gammaproteobacteria</taxon>
        <taxon>Enterobacterales</taxon>
        <taxon>Enterobacteriaceae</taxon>
        <taxon>Enterobacter</taxon>
        <taxon>Enterobacter cloacae complex</taxon>
    </lineage>
</organism>
<dbReference type="Proteomes" id="UP000002363">
    <property type="component" value="Plasmid pECL_B"/>
</dbReference>
<dbReference type="HOGENOM" id="CLU_267931_0_0_6"/>